<dbReference type="KEGG" id="bmx:BMS_2007"/>
<dbReference type="PATRIC" id="fig|862908.3.peg.1906"/>
<dbReference type="HOGENOM" id="CLU_658517_0_0_7"/>
<sequence length="417" mass="45041">MKNLVIAQILSALLLASCGGSSGGPAPVSLPNSVDNSSAENSNQLSIDDGVIAPVKIVDKIPSLAPVVAVAVPSILYENIAPIPLSERKESSRKLSQVGQQVKAPVSADQKIVDKEKFSNKGQGQAVVSNYPVPVPNPSLIPVLPNSGQQVQVIAPPVLYSDIAPLIVADKKEDKKELSIDDDQKVSAALVDKDDVDLLANKKDDDRYDYPAPALIQVNVPDPIVDQDAIIQNSDNVKAIGVDLYELEIAKSYDIADEKVANFVIPNVYSDIEIQEVQLLVVPNGVPDGYRIESNLYSKIQLSYINSAGNPQRICLIPNAHYFDEEVVGGVEIVVSDNDFEAVSFEGVSDCNNIPYNHNLVELGDYIDLDQSVRQSSVVLSVAQQPKFIVSNDFIRNDSRLASKVGIRAKIILKAIK</sequence>
<name>E1X2Y9_HALMS</name>
<reference evidence="3" key="1">
    <citation type="journal article" date="2013" name="ISME J.">
        <title>A small predatory core genome in the divergent marine Bacteriovorax marinus SJ and the terrestrial Bdellovibrio bacteriovorus.</title>
        <authorList>
            <person name="Crossman L.C."/>
            <person name="Chen H."/>
            <person name="Cerdeno-Tarraga A.M."/>
            <person name="Brooks K."/>
            <person name="Quail M.A."/>
            <person name="Pineiro S.A."/>
            <person name="Hobley L."/>
            <person name="Sockett R.E."/>
            <person name="Bentley S.D."/>
            <person name="Parkhill J."/>
            <person name="Williams H.N."/>
            <person name="Stine O.C."/>
        </authorList>
    </citation>
    <scope>NUCLEOTIDE SEQUENCE [LARGE SCALE GENOMIC DNA]</scope>
    <source>
        <strain evidence="3">ATCC BAA-682 / DSM 15412 / SJ</strain>
    </source>
</reference>
<gene>
    <name evidence="2" type="ordered locus">BMS_2007</name>
</gene>
<feature type="signal peptide" evidence="1">
    <location>
        <begin position="1"/>
        <end position="22"/>
    </location>
</feature>
<evidence type="ECO:0000313" key="2">
    <source>
        <dbReference type="EMBL" id="CBW26819.1"/>
    </source>
</evidence>
<keyword evidence="3" id="KW-1185">Reference proteome</keyword>
<protein>
    <submittedName>
        <fullName evidence="2">Exported protein</fullName>
    </submittedName>
</protein>
<feature type="chain" id="PRO_5003154449" evidence="1">
    <location>
        <begin position="23"/>
        <end position="417"/>
    </location>
</feature>
<dbReference type="AlphaFoldDB" id="E1X2Y9"/>
<dbReference type="PROSITE" id="PS51257">
    <property type="entry name" value="PROKAR_LIPOPROTEIN"/>
    <property type="match status" value="1"/>
</dbReference>
<dbReference type="EMBL" id="FQ312005">
    <property type="protein sequence ID" value="CBW26819.1"/>
    <property type="molecule type" value="Genomic_DNA"/>
</dbReference>
<keyword evidence="1" id="KW-0732">Signal</keyword>
<proteinExistence type="predicted"/>
<dbReference type="RefSeq" id="WP_014244597.1">
    <property type="nucleotide sequence ID" value="NC_016620.1"/>
</dbReference>
<accession>E1X2Y9</accession>
<organism evidence="2 3">
    <name type="scientific">Halobacteriovorax marinus (strain ATCC BAA-682 / DSM 15412 / SJ)</name>
    <name type="common">Bacteriovorax marinus</name>
    <dbReference type="NCBI Taxonomy" id="862908"/>
    <lineage>
        <taxon>Bacteria</taxon>
        <taxon>Pseudomonadati</taxon>
        <taxon>Bdellovibrionota</taxon>
        <taxon>Bacteriovoracia</taxon>
        <taxon>Bacteriovoracales</taxon>
        <taxon>Halobacteriovoraceae</taxon>
        <taxon>Halobacteriovorax</taxon>
    </lineage>
</organism>
<dbReference type="Proteomes" id="UP000008963">
    <property type="component" value="Chromosome"/>
</dbReference>
<evidence type="ECO:0000313" key="3">
    <source>
        <dbReference type="Proteomes" id="UP000008963"/>
    </source>
</evidence>
<evidence type="ECO:0000256" key="1">
    <source>
        <dbReference type="SAM" id="SignalP"/>
    </source>
</evidence>